<dbReference type="PROSITE" id="PS00108">
    <property type="entry name" value="PROTEIN_KINASE_ST"/>
    <property type="match status" value="1"/>
</dbReference>
<dbReference type="PROSITE" id="PS50011">
    <property type="entry name" value="PROTEIN_KINASE_DOM"/>
    <property type="match status" value="1"/>
</dbReference>
<keyword evidence="3" id="KW-0862">Zinc</keyword>
<dbReference type="InterPro" id="IPR011029">
    <property type="entry name" value="DEATH-like_dom_sf"/>
</dbReference>
<dbReference type="GO" id="GO:0008270">
    <property type="term" value="F:zinc ion binding"/>
    <property type="evidence" value="ECO:0007669"/>
    <property type="project" value="UniProtKB-KW"/>
</dbReference>
<dbReference type="InterPro" id="IPR000433">
    <property type="entry name" value="Znf_ZZ"/>
</dbReference>
<dbReference type="InterPro" id="IPR051681">
    <property type="entry name" value="Ser/Thr_Kinases-Pseudokinases"/>
</dbReference>
<dbReference type="GO" id="GO:0005524">
    <property type="term" value="F:ATP binding"/>
    <property type="evidence" value="ECO:0007669"/>
    <property type="project" value="InterPro"/>
</dbReference>
<evidence type="ECO:0000259" key="5">
    <source>
        <dbReference type="PROSITE" id="PS50011"/>
    </source>
</evidence>
<organism evidence="8 9">
    <name type="scientific">Owenia fusiformis</name>
    <name type="common">Polychaete worm</name>
    <dbReference type="NCBI Taxonomy" id="6347"/>
    <lineage>
        <taxon>Eukaryota</taxon>
        <taxon>Metazoa</taxon>
        <taxon>Spiralia</taxon>
        <taxon>Lophotrochozoa</taxon>
        <taxon>Annelida</taxon>
        <taxon>Polychaeta</taxon>
        <taxon>Sedentaria</taxon>
        <taxon>Canalipalpata</taxon>
        <taxon>Sabellida</taxon>
        <taxon>Oweniida</taxon>
        <taxon>Oweniidae</taxon>
        <taxon>Owenia</taxon>
    </lineage>
</organism>
<evidence type="ECO:0000256" key="3">
    <source>
        <dbReference type="ARBA" id="ARBA00022833"/>
    </source>
</evidence>
<dbReference type="SUPFAM" id="SSF47986">
    <property type="entry name" value="DEATH domain"/>
    <property type="match status" value="1"/>
</dbReference>
<name>A0A8S4N791_OWEFU</name>
<feature type="domain" description="Protein kinase" evidence="5">
    <location>
        <begin position="19"/>
        <end position="377"/>
    </location>
</feature>
<evidence type="ECO:0000313" key="9">
    <source>
        <dbReference type="Proteomes" id="UP000749559"/>
    </source>
</evidence>
<dbReference type="CDD" id="cd02340">
    <property type="entry name" value="ZZ_NBR1_like"/>
    <property type="match status" value="1"/>
</dbReference>
<evidence type="ECO:0000313" key="8">
    <source>
        <dbReference type="EMBL" id="CAH1776936.1"/>
    </source>
</evidence>
<dbReference type="Gene3D" id="1.10.510.10">
    <property type="entry name" value="Transferase(Phosphotransferase) domain 1"/>
    <property type="match status" value="1"/>
</dbReference>
<dbReference type="SMART" id="SM00220">
    <property type="entry name" value="S_TKc"/>
    <property type="match status" value="1"/>
</dbReference>
<evidence type="ECO:0000259" key="6">
    <source>
        <dbReference type="PROSITE" id="PS50017"/>
    </source>
</evidence>
<evidence type="ECO:0008006" key="10">
    <source>
        <dbReference type="Google" id="ProtNLM"/>
    </source>
</evidence>
<feature type="domain" description="ZZ-type" evidence="7">
    <location>
        <begin position="558"/>
        <end position="610"/>
    </location>
</feature>
<accession>A0A8S4N791</accession>
<comment type="caution">
    <text evidence="8">The sequence shown here is derived from an EMBL/GenBank/DDBJ whole genome shotgun (WGS) entry which is preliminary data.</text>
</comment>
<evidence type="ECO:0000256" key="2">
    <source>
        <dbReference type="ARBA" id="ARBA00022771"/>
    </source>
</evidence>
<dbReference type="GO" id="GO:0009893">
    <property type="term" value="P:positive regulation of metabolic process"/>
    <property type="evidence" value="ECO:0007669"/>
    <property type="project" value="UniProtKB-ARBA"/>
</dbReference>
<evidence type="ECO:0000256" key="1">
    <source>
        <dbReference type="ARBA" id="ARBA00022723"/>
    </source>
</evidence>
<dbReference type="InterPro" id="IPR008271">
    <property type="entry name" value="Ser/Thr_kinase_AS"/>
</dbReference>
<dbReference type="AlphaFoldDB" id="A0A8S4N791"/>
<dbReference type="OrthoDB" id="4062651at2759"/>
<reference evidence="8" key="1">
    <citation type="submission" date="2022-03" db="EMBL/GenBank/DDBJ databases">
        <authorList>
            <person name="Martin C."/>
        </authorList>
    </citation>
    <scope>NUCLEOTIDE SEQUENCE</scope>
</reference>
<dbReference type="SMART" id="SM00291">
    <property type="entry name" value="ZnF_ZZ"/>
    <property type="match status" value="3"/>
</dbReference>
<dbReference type="Proteomes" id="UP000749559">
    <property type="component" value="Unassembled WGS sequence"/>
</dbReference>
<dbReference type="GO" id="GO:0031349">
    <property type="term" value="P:positive regulation of defense response"/>
    <property type="evidence" value="ECO:0007669"/>
    <property type="project" value="UniProtKB-ARBA"/>
</dbReference>
<dbReference type="InterPro" id="IPR043145">
    <property type="entry name" value="Znf_ZZ_sf"/>
</dbReference>
<feature type="domain" description="Death" evidence="6">
    <location>
        <begin position="246"/>
        <end position="300"/>
    </location>
</feature>
<dbReference type="PANTHER" id="PTHR44329">
    <property type="entry name" value="SERINE/THREONINE-PROTEIN KINASE TNNI3K-RELATED"/>
    <property type="match status" value="1"/>
</dbReference>
<keyword evidence="2 4" id="KW-0863">Zinc-finger</keyword>
<dbReference type="CDD" id="cd01670">
    <property type="entry name" value="Death"/>
    <property type="match status" value="1"/>
</dbReference>
<dbReference type="SUPFAM" id="SSF57850">
    <property type="entry name" value="RING/U-box"/>
    <property type="match status" value="3"/>
</dbReference>
<dbReference type="Gene3D" id="1.10.533.10">
    <property type="entry name" value="Death Domain, Fas"/>
    <property type="match status" value="1"/>
</dbReference>
<dbReference type="InterPro" id="IPR000719">
    <property type="entry name" value="Prot_kinase_dom"/>
</dbReference>
<evidence type="ECO:0000256" key="4">
    <source>
        <dbReference type="PROSITE-ProRule" id="PRU00228"/>
    </source>
</evidence>
<dbReference type="Pfam" id="PF07714">
    <property type="entry name" value="PK_Tyr_Ser-Thr"/>
    <property type="match status" value="1"/>
</dbReference>
<proteinExistence type="predicted"/>
<dbReference type="InterPro" id="IPR011009">
    <property type="entry name" value="Kinase-like_dom_sf"/>
</dbReference>
<dbReference type="PROSITE" id="PS50135">
    <property type="entry name" value="ZF_ZZ_2"/>
    <property type="match status" value="1"/>
</dbReference>
<sequence>MAGFEEESGTVRIFSKDDFTLLTQFDNGSFGRVYEAKLENHARHQRIAVKTFTQNIGDASSESRTQALIEEATQMFEAIHPNVVQILGIVLETNYHALVMDFCENGSVRDLLRSIPTISISLRYRILYQVAKAMNFLHQMNPAILHLDLKASNVLLDICCHVKICDFGLSESFSTKGGTVTHMSPQQLKDSGRPATKEDDMYSYGIFIWEVFSSGREPYKDSVDEETLNKLLLKIGQKLGGAFVTLGVVLGLDRSDIENIQISNPHFAQNWGYEILTTWKSRQDVDNTSIIEKLYEALRDDSVNRVDLAKLCGFDKSQHEIIEGVVRGMRPSDEFLLAPTADNRLEELYDFMRQCYTYKPTRRPTFEACSIYLETFLDTNEMNLIHEKYRGSFSKSSKIHDLDLSKAVKRTRCISSAVSTEGTASQVIHNAVCAGCNMEPIEGVRYICMDGHTFNLCALCHDNGDHDGDKMCKIVDPKQWTREQNNDGSPNNLHYGIICAICDGPVIGLRHECDTCEDFNFCNECIAKGNHTHHGITEYYKPEKPFDSKRGKPNTLKHNGIICDGCGSRRIFGRRYKCEECEDYNLCSVCKENIGFHNDHAFSLYESTKFGKNDVVWVSCSADDFPQLQRGFYIGKMAKIAGMRGIVSAIDEHVKDSDYYLRVTFIDGFEAPIHPDALTLVDTSRDEIKVGCKVIVLEDADKKARKKGYGKWDPEMSKLLGESGDVKSITADGQFCEVVIKGNEWMFHRSALRFVVAEDEEKKALVNSGIHDYIDVIREASSDFNVMGIINGIKKIKNHVKSMVPGD</sequence>
<dbReference type="Gene3D" id="3.30.60.90">
    <property type="match status" value="3"/>
</dbReference>
<dbReference type="GO" id="GO:1902533">
    <property type="term" value="P:positive regulation of intracellular signal transduction"/>
    <property type="evidence" value="ECO:0007669"/>
    <property type="project" value="UniProtKB-ARBA"/>
</dbReference>
<dbReference type="PRINTS" id="PR00109">
    <property type="entry name" value="TYRKINASE"/>
</dbReference>
<dbReference type="SUPFAM" id="SSF56112">
    <property type="entry name" value="Protein kinase-like (PK-like)"/>
    <property type="match status" value="1"/>
</dbReference>
<evidence type="ECO:0000259" key="7">
    <source>
        <dbReference type="PROSITE" id="PS50135"/>
    </source>
</evidence>
<keyword evidence="1" id="KW-0479">Metal-binding</keyword>
<dbReference type="PANTHER" id="PTHR44329:SF297">
    <property type="entry name" value="RECEPTOR-INTERACTING SERINE_THREONINE-PROTEIN KINASE 3"/>
    <property type="match status" value="1"/>
</dbReference>
<dbReference type="InterPro" id="IPR001245">
    <property type="entry name" value="Ser-Thr/Tyr_kinase_cat_dom"/>
</dbReference>
<dbReference type="InterPro" id="IPR000488">
    <property type="entry name" value="Death_dom"/>
</dbReference>
<dbReference type="GO" id="GO:0004706">
    <property type="term" value="F:JUN kinase kinase kinase activity"/>
    <property type="evidence" value="ECO:0007669"/>
    <property type="project" value="TreeGrafter"/>
</dbReference>
<gene>
    <name evidence="8" type="ORF">OFUS_LOCUS4063</name>
</gene>
<dbReference type="EMBL" id="CAIIXF020000002">
    <property type="protein sequence ID" value="CAH1776936.1"/>
    <property type="molecule type" value="Genomic_DNA"/>
</dbReference>
<keyword evidence="9" id="KW-1185">Reference proteome</keyword>
<dbReference type="PROSITE" id="PS01357">
    <property type="entry name" value="ZF_ZZ_1"/>
    <property type="match status" value="1"/>
</dbReference>
<dbReference type="PROSITE" id="PS50017">
    <property type="entry name" value="DEATH_DOMAIN"/>
    <property type="match status" value="1"/>
</dbReference>
<protein>
    <recommendedName>
        <fullName evidence="10">Mitogen-activated protein kinase kinase kinase</fullName>
    </recommendedName>
</protein>
<dbReference type="Pfam" id="PF00569">
    <property type="entry name" value="ZZ"/>
    <property type="match status" value="1"/>
</dbReference>